<keyword evidence="1" id="KW-1133">Transmembrane helix</keyword>
<gene>
    <name evidence="2" type="ORF">M413DRAFT_30817</name>
</gene>
<evidence type="ECO:0000256" key="1">
    <source>
        <dbReference type="SAM" id="Phobius"/>
    </source>
</evidence>
<dbReference type="SUPFAM" id="SSF56112">
    <property type="entry name" value="Protein kinase-like (PK-like)"/>
    <property type="match status" value="1"/>
</dbReference>
<dbReference type="AlphaFoldDB" id="A0A0C3BLR9"/>
<organism evidence="2 3">
    <name type="scientific">Hebeloma cylindrosporum</name>
    <dbReference type="NCBI Taxonomy" id="76867"/>
    <lineage>
        <taxon>Eukaryota</taxon>
        <taxon>Fungi</taxon>
        <taxon>Dikarya</taxon>
        <taxon>Basidiomycota</taxon>
        <taxon>Agaricomycotina</taxon>
        <taxon>Agaricomycetes</taxon>
        <taxon>Agaricomycetidae</taxon>
        <taxon>Agaricales</taxon>
        <taxon>Agaricineae</taxon>
        <taxon>Hymenogastraceae</taxon>
        <taxon>Hebeloma</taxon>
    </lineage>
</organism>
<keyword evidence="1" id="KW-0472">Membrane</keyword>
<dbReference type="Proteomes" id="UP000053424">
    <property type="component" value="Unassembled WGS sequence"/>
</dbReference>
<feature type="transmembrane region" description="Helical" evidence="1">
    <location>
        <begin position="21"/>
        <end position="42"/>
    </location>
</feature>
<proteinExistence type="predicted"/>
<dbReference type="InterPro" id="IPR011009">
    <property type="entry name" value="Kinase-like_dom_sf"/>
</dbReference>
<sequence>MLMQPSQFRPRETSDFHYPSYLGYQITSLQLVVFILSLLATFSVHLPKMSPDNIAKIRLWRTLSGVAVDGLVNLLKKILVLDPALLPTTVQVLQDPWFLQAMLVNAAHP</sequence>
<dbReference type="HOGENOM" id="CLU_2184293_0_0_1"/>
<dbReference type="EMBL" id="KN831796">
    <property type="protein sequence ID" value="KIM37630.1"/>
    <property type="molecule type" value="Genomic_DNA"/>
</dbReference>
<protein>
    <recommendedName>
        <fullName evidence="4">Protein kinase domain-containing protein</fullName>
    </recommendedName>
</protein>
<evidence type="ECO:0008006" key="4">
    <source>
        <dbReference type="Google" id="ProtNLM"/>
    </source>
</evidence>
<evidence type="ECO:0000313" key="3">
    <source>
        <dbReference type="Proteomes" id="UP000053424"/>
    </source>
</evidence>
<accession>A0A0C3BLR9</accession>
<reference evidence="3" key="2">
    <citation type="submission" date="2015-01" db="EMBL/GenBank/DDBJ databases">
        <title>Evolutionary Origins and Diversification of the Mycorrhizal Mutualists.</title>
        <authorList>
            <consortium name="DOE Joint Genome Institute"/>
            <consortium name="Mycorrhizal Genomics Consortium"/>
            <person name="Kohler A."/>
            <person name="Kuo A."/>
            <person name="Nagy L.G."/>
            <person name="Floudas D."/>
            <person name="Copeland A."/>
            <person name="Barry K.W."/>
            <person name="Cichocki N."/>
            <person name="Veneault-Fourrey C."/>
            <person name="LaButti K."/>
            <person name="Lindquist E.A."/>
            <person name="Lipzen A."/>
            <person name="Lundell T."/>
            <person name="Morin E."/>
            <person name="Murat C."/>
            <person name="Riley R."/>
            <person name="Ohm R."/>
            <person name="Sun H."/>
            <person name="Tunlid A."/>
            <person name="Henrissat B."/>
            <person name="Grigoriev I.V."/>
            <person name="Hibbett D.S."/>
            <person name="Martin F."/>
        </authorList>
    </citation>
    <scope>NUCLEOTIDE SEQUENCE [LARGE SCALE GENOMIC DNA]</scope>
    <source>
        <strain evidence="3">h7</strain>
    </source>
</reference>
<name>A0A0C3BLR9_HEBCY</name>
<reference evidence="2 3" key="1">
    <citation type="submission" date="2014-04" db="EMBL/GenBank/DDBJ databases">
        <authorList>
            <consortium name="DOE Joint Genome Institute"/>
            <person name="Kuo A."/>
            <person name="Gay G."/>
            <person name="Dore J."/>
            <person name="Kohler A."/>
            <person name="Nagy L.G."/>
            <person name="Floudas D."/>
            <person name="Copeland A."/>
            <person name="Barry K.W."/>
            <person name="Cichocki N."/>
            <person name="Veneault-Fourrey C."/>
            <person name="LaButti K."/>
            <person name="Lindquist E.A."/>
            <person name="Lipzen A."/>
            <person name="Lundell T."/>
            <person name="Morin E."/>
            <person name="Murat C."/>
            <person name="Sun H."/>
            <person name="Tunlid A."/>
            <person name="Henrissat B."/>
            <person name="Grigoriev I.V."/>
            <person name="Hibbett D.S."/>
            <person name="Martin F."/>
            <person name="Nordberg H.P."/>
            <person name="Cantor M.N."/>
            <person name="Hua S.X."/>
        </authorList>
    </citation>
    <scope>NUCLEOTIDE SEQUENCE [LARGE SCALE GENOMIC DNA]</scope>
    <source>
        <strain evidence="3">h7</strain>
    </source>
</reference>
<evidence type="ECO:0000313" key="2">
    <source>
        <dbReference type="EMBL" id="KIM37630.1"/>
    </source>
</evidence>
<keyword evidence="1" id="KW-0812">Transmembrane</keyword>
<keyword evidence="3" id="KW-1185">Reference proteome</keyword>